<dbReference type="EMBL" id="PVNH01000003">
    <property type="protein sequence ID" value="PRX49512.1"/>
    <property type="molecule type" value="Genomic_DNA"/>
</dbReference>
<dbReference type="GO" id="GO:0003941">
    <property type="term" value="F:L-serine ammonia-lyase activity"/>
    <property type="evidence" value="ECO:0007669"/>
    <property type="project" value="TreeGrafter"/>
</dbReference>
<reference evidence="5 6" key="1">
    <citation type="submission" date="2018-03" db="EMBL/GenBank/DDBJ databases">
        <title>Genomic Encyclopedia of Type Strains, Phase III (KMG-III): the genomes of soil and plant-associated and newly described type strains.</title>
        <authorList>
            <person name="Whitman W."/>
        </authorList>
    </citation>
    <scope>NUCLEOTIDE SEQUENCE [LARGE SCALE GENOMIC DNA]</scope>
    <source>
        <strain evidence="5 6">CGMCC 4.7125</strain>
    </source>
</reference>
<evidence type="ECO:0000259" key="4">
    <source>
        <dbReference type="Pfam" id="PF00291"/>
    </source>
</evidence>
<accession>A0A2T0LZM8</accession>
<organism evidence="5 6">
    <name type="scientific">Prauserella shujinwangii</name>
    <dbReference type="NCBI Taxonomy" id="1453103"/>
    <lineage>
        <taxon>Bacteria</taxon>
        <taxon>Bacillati</taxon>
        <taxon>Actinomycetota</taxon>
        <taxon>Actinomycetes</taxon>
        <taxon>Pseudonocardiales</taxon>
        <taxon>Pseudonocardiaceae</taxon>
        <taxon>Prauserella</taxon>
    </lineage>
</organism>
<dbReference type="Gene3D" id="3.40.50.1100">
    <property type="match status" value="2"/>
</dbReference>
<dbReference type="Proteomes" id="UP000238362">
    <property type="component" value="Unassembled WGS sequence"/>
</dbReference>
<evidence type="ECO:0000256" key="1">
    <source>
        <dbReference type="ARBA" id="ARBA00001933"/>
    </source>
</evidence>
<dbReference type="AlphaFoldDB" id="A0A2T0LZM8"/>
<proteinExistence type="predicted"/>
<keyword evidence="2" id="KW-0663">Pyridoxal phosphate</keyword>
<dbReference type="Pfam" id="PF00291">
    <property type="entry name" value="PALP"/>
    <property type="match status" value="1"/>
</dbReference>
<comment type="cofactor">
    <cofactor evidence="1">
        <name>pyridoxal 5'-phosphate</name>
        <dbReference type="ChEBI" id="CHEBI:597326"/>
    </cofactor>
</comment>
<evidence type="ECO:0000256" key="3">
    <source>
        <dbReference type="ARBA" id="ARBA00023239"/>
    </source>
</evidence>
<dbReference type="RefSeq" id="WP_106178156.1">
    <property type="nucleotide sequence ID" value="NZ_PVNH01000003.1"/>
</dbReference>
<dbReference type="OrthoDB" id="9811476at2"/>
<dbReference type="InterPro" id="IPR050147">
    <property type="entry name" value="Ser/Thr_Dehydratase"/>
</dbReference>
<dbReference type="GO" id="GO:0009097">
    <property type="term" value="P:isoleucine biosynthetic process"/>
    <property type="evidence" value="ECO:0007669"/>
    <property type="project" value="TreeGrafter"/>
</dbReference>
<gene>
    <name evidence="5" type="ORF">B0I33_103549</name>
</gene>
<protein>
    <submittedName>
        <fullName evidence="5">Threonine dehydratase</fullName>
    </submittedName>
</protein>
<dbReference type="InterPro" id="IPR001926">
    <property type="entry name" value="TrpB-like_PALP"/>
</dbReference>
<dbReference type="InterPro" id="IPR036052">
    <property type="entry name" value="TrpB-like_PALP_sf"/>
</dbReference>
<comment type="caution">
    <text evidence="5">The sequence shown here is derived from an EMBL/GenBank/DDBJ whole genome shotgun (WGS) entry which is preliminary data.</text>
</comment>
<evidence type="ECO:0000313" key="6">
    <source>
        <dbReference type="Proteomes" id="UP000238362"/>
    </source>
</evidence>
<keyword evidence="3" id="KW-0456">Lyase</keyword>
<evidence type="ECO:0000256" key="2">
    <source>
        <dbReference type="ARBA" id="ARBA00022898"/>
    </source>
</evidence>
<sequence length="311" mass="32481">MTDLDLSADRIAEAAKVVDPLFRDTPQYVDGQLAAALGRTVVTKVETLNPLRSFKGRGMDFLARDIPPGTRLVCASAGNFGQAVAYAARKYGLHAHVFVARDISQVKSRRMAALGARVSTVDGDEKAAATEYAERHPDARLVVDGREPAIAEGAGTIGVELLETPGIDTVVVPVGDGALINGVACWLKTHAPSVRVVGVGAEGAPSFARSWREGTVVTEPGGGSFAAGINVRRPLPESVARARRLVDDMVLVDDAAILRAMRLAARTLGVLLEPAGAAGLAAIAEHDLPGGLMATVLTGANLDPARYPELL</sequence>
<evidence type="ECO:0000313" key="5">
    <source>
        <dbReference type="EMBL" id="PRX49512.1"/>
    </source>
</evidence>
<dbReference type="GO" id="GO:0006565">
    <property type="term" value="P:L-serine catabolic process"/>
    <property type="evidence" value="ECO:0007669"/>
    <property type="project" value="TreeGrafter"/>
</dbReference>
<feature type="domain" description="Tryptophan synthase beta chain-like PALP" evidence="4">
    <location>
        <begin position="22"/>
        <end position="299"/>
    </location>
</feature>
<dbReference type="PANTHER" id="PTHR48078">
    <property type="entry name" value="THREONINE DEHYDRATASE, MITOCHONDRIAL-RELATED"/>
    <property type="match status" value="1"/>
</dbReference>
<dbReference type="SUPFAM" id="SSF53686">
    <property type="entry name" value="Tryptophan synthase beta subunit-like PLP-dependent enzymes"/>
    <property type="match status" value="1"/>
</dbReference>
<name>A0A2T0LZM8_9PSEU</name>
<keyword evidence="6" id="KW-1185">Reference proteome</keyword>